<dbReference type="InterPro" id="IPR000742">
    <property type="entry name" value="EGF"/>
</dbReference>
<feature type="chain" id="PRO_5040563079" description="Receptor-like serine/threonine-protein kinase" evidence="21">
    <location>
        <begin position="18"/>
        <end position="816"/>
    </location>
</feature>
<dbReference type="InterPro" id="IPR000719">
    <property type="entry name" value="Prot_kinase_dom"/>
</dbReference>
<keyword evidence="2" id="KW-1003">Cell membrane</keyword>
<comment type="catalytic activity">
    <reaction evidence="16 18">
        <text>L-threonyl-[protein] + ATP = O-phospho-L-threonyl-[protein] + ADP + H(+)</text>
        <dbReference type="Rhea" id="RHEA:46608"/>
        <dbReference type="Rhea" id="RHEA-COMP:11060"/>
        <dbReference type="Rhea" id="RHEA-COMP:11605"/>
        <dbReference type="ChEBI" id="CHEBI:15378"/>
        <dbReference type="ChEBI" id="CHEBI:30013"/>
        <dbReference type="ChEBI" id="CHEBI:30616"/>
        <dbReference type="ChEBI" id="CHEBI:61977"/>
        <dbReference type="ChEBI" id="CHEBI:456216"/>
        <dbReference type="EC" id="2.7.11.1"/>
    </reaction>
</comment>
<dbReference type="EMBL" id="QZWG01000006">
    <property type="protein sequence ID" value="RZC09192.1"/>
    <property type="molecule type" value="Genomic_DNA"/>
</dbReference>
<evidence type="ECO:0000259" key="24">
    <source>
        <dbReference type="PROSITE" id="PS50927"/>
    </source>
</evidence>
<keyword evidence="10 18" id="KW-0067">ATP-binding</keyword>
<dbReference type="EC" id="2.7.11.1" evidence="18"/>
<dbReference type="Proteomes" id="UP000053555">
    <property type="component" value="Unassembled WGS sequence"/>
</dbReference>
<dbReference type="PANTHER" id="PTHR27002:SF1069">
    <property type="entry name" value="NON-SPECIFIC SERINE_THREONINE PROTEIN KINASE"/>
    <property type="match status" value="1"/>
</dbReference>
<dbReference type="Gene3D" id="2.90.10.10">
    <property type="entry name" value="Bulb-type lectin domain"/>
    <property type="match status" value="1"/>
</dbReference>
<keyword evidence="3 18" id="KW-0723">Serine/threonine-protein kinase</keyword>
<dbReference type="InterPro" id="IPR003609">
    <property type="entry name" value="Pan_app"/>
</dbReference>
<feature type="domain" description="Apple" evidence="25">
    <location>
        <begin position="338"/>
        <end position="421"/>
    </location>
</feature>
<evidence type="ECO:0000256" key="17">
    <source>
        <dbReference type="ARBA" id="ARBA00048679"/>
    </source>
</evidence>
<dbReference type="GO" id="GO:0048544">
    <property type="term" value="P:recognition of pollen"/>
    <property type="evidence" value="ECO:0007669"/>
    <property type="project" value="InterPro"/>
</dbReference>
<keyword evidence="14 26" id="KW-0675">Receptor</keyword>
<evidence type="ECO:0000256" key="16">
    <source>
        <dbReference type="ARBA" id="ARBA00047899"/>
    </source>
</evidence>
<name>A0A0B2PU27_GLYSO</name>
<keyword evidence="26" id="KW-0430">Lectin</keyword>
<dbReference type="FunFam" id="3.50.4.10:FF:000002">
    <property type="entry name" value="G-type lectin S-receptor-like serine/threonine-protein kinase"/>
    <property type="match status" value="1"/>
</dbReference>
<evidence type="ECO:0000256" key="8">
    <source>
        <dbReference type="ARBA" id="ARBA00022741"/>
    </source>
</evidence>
<evidence type="ECO:0000256" key="9">
    <source>
        <dbReference type="ARBA" id="ARBA00022777"/>
    </source>
</evidence>
<dbReference type="Pfam" id="PF08276">
    <property type="entry name" value="PAN_2"/>
    <property type="match status" value="1"/>
</dbReference>
<sequence length="816" mass="92019">MLLIWFLLISYTTTTSTSTLRSVNHLAVSQSIRDGETLVSAGGITELGFFSPGNSTRRYLAIWYTNVSPYTVVWVANRNTPLQNNSGVLKLNEKGILELLSPTNGTIWSSNISSKAVNNPVAYLLDSGNFVVKNGHETNENSFLWQSFDYPTDTLMSGMKLGWNIETGLERYLTSWKSVEDPAEGEYTSKIELTGYPQLVRFKGPDIRTRIGSWNGLYLVGYPGPIHETSQKFVINEKEVYYEYDVVARWAFSVYKLTPSGTGQSLYWSSERTTRKIASTGEEDQCENYTFCGANSICNFDGNRPTCECLRGYVPKSPDQWNMSVWSDGCVPRNKSNCKNSYTDGFFTYKHLKLPDTSASRYNKTMNLDECQRSCLTTCSCTAYTNLDIRDGGSGCLLWSNDLVDMRKFSDWGQDLFVRVPASELDHAGHGNIKKKIVEIIVGVIIFGFLICASVFIIRNPWTARKLYNKHFKSKPRKEDGDLPTFNLSVLANATENFSTKNKLGEGGFGPVYKGKLIDGQVLAVKRLSKESGQGLEEFKNEVALIAKLQHRNLVKLLGCCIEGEEKMLIYEYMPNQSLDYFIFDETKRKLLDWHKRFNIISGIARGLLYLHQDSRLRIIHRDLKTSNILLDANFDPKISDFGLARSFLGDQFDAKTNRVAGTYGYIPPEYAARGHFSVKSDVFSYGVILLEIVSGKKNREFSDPQHYNNLLGHAWRLWTEGRALELLDEVLGEQCTLSEIIRCIQIGLLCVQQRPEDRPDMSSVGLFLNGDKLLSKPKVPGFYTEKDVTSEANSSSANHKLCSVNELSITILDAR</sequence>
<dbReference type="PROSITE" id="PS50011">
    <property type="entry name" value="PROTEIN_KINASE_DOM"/>
    <property type="match status" value="1"/>
</dbReference>
<evidence type="ECO:0000259" key="25">
    <source>
        <dbReference type="PROSITE" id="PS50948"/>
    </source>
</evidence>
<comment type="catalytic activity">
    <reaction evidence="17 18">
        <text>L-seryl-[protein] + ATP = O-phospho-L-seryl-[protein] + ADP + H(+)</text>
        <dbReference type="Rhea" id="RHEA:17989"/>
        <dbReference type="Rhea" id="RHEA-COMP:9863"/>
        <dbReference type="Rhea" id="RHEA-COMP:11604"/>
        <dbReference type="ChEBI" id="CHEBI:15378"/>
        <dbReference type="ChEBI" id="CHEBI:29999"/>
        <dbReference type="ChEBI" id="CHEBI:30616"/>
        <dbReference type="ChEBI" id="CHEBI:83421"/>
        <dbReference type="ChEBI" id="CHEBI:456216"/>
        <dbReference type="EC" id="2.7.11.1"/>
    </reaction>
</comment>
<proteinExistence type="inferred from homology"/>
<dbReference type="PROSITE" id="PS50026">
    <property type="entry name" value="EGF_3"/>
    <property type="match status" value="1"/>
</dbReference>
<dbReference type="PANTHER" id="PTHR27002">
    <property type="entry name" value="RECEPTOR-LIKE SERINE/THREONINE-PROTEIN KINASE SD1-8"/>
    <property type="match status" value="1"/>
</dbReference>
<evidence type="ECO:0000259" key="22">
    <source>
        <dbReference type="PROSITE" id="PS50011"/>
    </source>
</evidence>
<dbReference type="Gramene" id="XM_028381997.1">
    <property type="protein sequence ID" value="XP_028237798.1"/>
    <property type="gene ID" value="LOC114416948"/>
</dbReference>
<dbReference type="GO" id="GO:0005886">
    <property type="term" value="C:plasma membrane"/>
    <property type="evidence" value="ECO:0007669"/>
    <property type="project" value="UniProtKB-SubCell"/>
</dbReference>
<evidence type="ECO:0000256" key="20">
    <source>
        <dbReference type="SAM" id="Phobius"/>
    </source>
</evidence>
<keyword evidence="28" id="KW-1185">Reference proteome</keyword>
<keyword evidence="9 18" id="KW-0418">Kinase</keyword>
<evidence type="ECO:0000259" key="23">
    <source>
        <dbReference type="PROSITE" id="PS50026"/>
    </source>
</evidence>
<dbReference type="FunFam" id="1.10.510.10:FF:002239">
    <property type="match status" value="1"/>
</dbReference>
<organism evidence="26">
    <name type="scientific">Glycine soja</name>
    <name type="common">Wild soybean</name>
    <dbReference type="NCBI Taxonomy" id="3848"/>
    <lineage>
        <taxon>Eukaryota</taxon>
        <taxon>Viridiplantae</taxon>
        <taxon>Streptophyta</taxon>
        <taxon>Embryophyta</taxon>
        <taxon>Tracheophyta</taxon>
        <taxon>Spermatophyta</taxon>
        <taxon>Magnoliopsida</taxon>
        <taxon>eudicotyledons</taxon>
        <taxon>Gunneridae</taxon>
        <taxon>Pentapetalae</taxon>
        <taxon>rosids</taxon>
        <taxon>fabids</taxon>
        <taxon>Fabales</taxon>
        <taxon>Fabaceae</taxon>
        <taxon>Papilionoideae</taxon>
        <taxon>50 kb inversion clade</taxon>
        <taxon>NPAAA clade</taxon>
        <taxon>indigoferoid/millettioid clade</taxon>
        <taxon>Phaseoleae</taxon>
        <taxon>Glycine</taxon>
        <taxon>Glycine subgen. Soja</taxon>
    </lineage>
</organism>
<keyword evidence="19" id="KW-0245">EGF-like domain</keyword>
<dbReference type="InterPro" id="IPR024171">
    <property type="entry name" value="SRK-like_kinase"/>
</dbReference>
<dbReference type="InterPro" id="IPR036426">
    <property type="entry name" value="Bulb-type_lectin_dom_sf"/>
</dbReference>
<dbReference type="FunFam" id="2.90.10.10:FF:000004">
    <property type="entry name" value="G-type lectin S-receptor-like serine/threonine-protein kinase"/>
    <property type="match status" value="1"/>
</dbReference>
<keyword evidence="5 18" id="KW-0808">Transferase</keyword>
<dbReference type="InterPro" id="IPR000858">
    <property type="entry name" value="S_locus_glycoprot_dom"/>
</dbReference>
<dbReference type="PROSITE" id="PS00108">
    <property type="entry name" value="PROTEIN_KINASE_ST"/>
    <property type="match status" value="1"/>
</dbReference>
<keyword evidence="7 21" id="KW-0732">Signal</keyword>
<dbReference type="Pfam" id="PF01453">
    <property type="entry name" value="B_lectin"/>
    <property type="match status" value="1"/>
</dbReference>
<dbReference type="GO" id="GO:0004674">
    <property type="term" value="F:protein serine/threonine kinase activity"/>
    <property type="evidence" value="ECO:0007669"/>
    <property type="project" value="UniProtKB-KW"/>
</dbReference>
<gene>
    <name evidence="27" type="ORF">D0Y65_015798</name>
    <name evidence="26" type="ORF">glysoja_047713</name>
</gene>
<evidence type="ECO:0000256" key="1">
    <source>
        <dbReference type="ARBA" id="ARBA00004251"/>
    </source>
</evidence>
<dbReference type="SMART" id="SM00220">
    <property type="entry name" value="S_TKc"/>
    <property type="match status" value="1"/>
</dbReference>
<evidence type="ECO:0000256" key="11">
    <source>
        <dbReference type="ARBA" id="ARBA00022989"/>
    </source>
</evidence>
<dbReference type="SMART" id="SM00108">
    <property type="entry name" value="B_lectin"/>
    <property type="match status" value="1"/>
</dbReference>
<dbReference type="Pfam" id="PF07714">
    <property type="entry name" value="PK_Tyr_Ser-Thr"/>
    <property type="match status" value="1"/>
</dbReference>
<evidence type="ECO:0000256" key="13">
    <source>
        <dbReference type="ARBA" id="ARBA00023157"/>
    </source>
</evidence>
<keyword evidence="6 20" id="KW-0812">Transmembrane</keyword>
<comment type="caution">
    <text evidence="19">Lacks conserved residue(s) required for the propagation of feature annotation.</text>
</comment>
<protein>
    <recommendedName>
        <fullName evidence="18">Receptor-like serine/threonine-protein kinase</fullName>
        <ecNumber evidence="18">2.7.11.1</ecNumber>
    </recommendedName>
</protein>
<dbReference type="Gene3D" id="3.30.200.20">
    <property type="entry name" value="Phosphorylase Kinase, domain 1"/>
    <property type="match status" value="1"/>
</dbReference>
<evidence type="ECO:0000256" key="3">
    <source>
        <dbReference type="ARBA" id="ARBA00022527"/>
    </source>
</evidence>
<evidence type="ECO:0000256" key="4">
    <source>
        <dbReference type="ARBA" id="ARBA00022553"/>
    </source>
</evidence>
<evidence type="ECO:0000313" key="27">
    <source>
        <dbReference type="EMBL" id="RZC09192.1"/>
    </source>
</evidence>
<dbReference type="FunFam" id="3.30.200.20:FF:000195">
    <property type="entry name" value="G-type lectin S-receptor-like serine/threonine-protein kinase"/>
    <property type="match status" value="1"/>
</dbReference>
<evidence type="ECO:0000256" key="14">
    <source>
        <dbReference type="ARBA" id="ARBA00023170"/>
    </source>
</evidence>
<dbReference type="PROSITE" id="PS50948">
    <property type="entry name" value="PAN"/>
    <property type="match status" value="1"/>
</dbReference>
<dbReference type="Gene3D" id="3.50.4.10">
    <property type="entry name" value="Hepatocyte Growth Factor"/>
    <property type="match status" value="1"/>
</dbReference>
<feature type="domain" description="Protein kinase" evidence="22">
    <location>
        <begin position="498"/>
        <end position="775"/>
    </location>
</feature>
<dbReference type="GO" id="GO:0005524">
    <property type="term" value="F:ATP binding"/>
    <property type="evidence" value="ECO:0007669"/>
    <property type="project" value="UniProtKB-KW"/>
</dbReference>
<dbReference type="InterPro" id="IPR001245">
    <property type="entry name" value="Ser-Thr/Tyr_kinase_cat_dom"/>
</dbReference>
<keyword evidence="11 20" id="KW-1133">Transmembrane helix</keyword>
<dbReference type="InterPro" id="IPR011009">
    <property type="entry name" value="Kinase-like_dom_sf"/>
</dbReference>
<dbReference type="SUPFAM" id="SSF51110">
    <property type="entry name" value="alpha-D-mannose-specific plant lectins"/>
    <property type="match status" value="1"/>
</dbReference>
<dbReference type="EMBL" id="KN663862">
    <property type="protein sequence ID" value="KHN11179.1"/>
    <property type="molecule type" value="Genomic_DNA"/>
</dbReference>
<feature type="domain" description="EGF-like" evidence="23">
    <location>
        <begin position="282"/>
        <end position="319"/>
    </location>
</feature>
<evidence type="ECO:0000256" key="6">
    <source>
        <dbReference type="ARBA" id="ARBA00022692"/>
    </source>
</evidence>
<keyword evidence="12 20" id="KW-0472">Membrane</keyword>
<evidence type="ECO:0000256" key="2">
    <source>
        <dbReference type="ARBA" id="ARBA00022475"/>
    </source>
</evidence>
<keyword evidence="13" id="KW-1015">Disulfide bond</keyword>
<feature type="signal peptide" evidence="21">
    <location>
        <begin position="1"/>
        <end position="17"/>
    </location>
</feature>
<evidence type="ECO:0000256" key="15">
    <source>
        <dbReference type="ARBA" id="ARBA00023180"/>
    </source>
</evidence>
<comment type="similarity">
    <text evidence="18">Belongs to the protein kinase superfamily. Ser/Thr protein kinase family.</text>
</comment>
<keyword evidence="4" id="KW-0597">Phosphoprotein</keyword>
<dbReference type="PROSITE" id="PS50927">
    <property type="entry name" value="BULB_LECTIN"/>
    <property type="match status" value="1"/>
</dbReference>
<dbReference type="CDD" id="cd01098">
    <property type="entry name" value="PAN_AP_plant"/>
    <property type="match status" value="1"/>
</dbReference>
<comment type="subcellular location">
    <subcellularLocation>
        <location evidence="1">Cell membrane</location>
        <topology evidence="1">Single-pass type I membrane protein</topology>
    </subcellularLocation>
</comment>
<dbReference type="AlphaFoldDB" id="A0A0B2PU27"/>
<dbReference type="SUPFAM" id="SSF56112">
    <property type="entry name" value="Protein kinase-like (PK-like)"/>
    <property type="match status" value="1"/>
</dbReference>
<dbReference type="Gene3D" id="1.10.510.10">
    <property type="entry name" value="Transferase(Phosphotransferase) domain 1"/>
    <property type="match status" value="1"/>
</dbReference>
<keyword evidence="8 18" id="KW-0547">Nucleotide-binding</keyword>
<dbReference type="InterPro" id="IPR021820">
    <property type="entry name" value="S-locus_recpt_kinase_C"/>
</dbReference>
<dbReference type="Pfam" id="PF00954">
    <property type="entry name" value="S_locus_glycop"/>
    <property type="match status" value="1"/>
</dbReference>
<dbReference type="Pfam" id="PF11883">
    <property type="entry name" value="DUF3403"/>
    <property type="match status" value="1"/>
</dbReference>
<dbReference type="CDD" id="cd14066">
    <property type="entry name" value="STKc_IRAK"/>
    <property type="match status" value="1"/>
</dbReference>
<evidence type="ECO:0000313" key="28">
    <source>
        <dbReference type="Proteomes" id="UP000289340"/>
    </source>
</evidence>
<accession>A0A0B2PU27</accession>
<reference evidence="26" key="1">
    <citation type="submission" date="2014-07" db="EMBL/GenBank/DDBJ databases">
        <title>Identification of a novel salt tolerance gene in wild soybean by whole-genome sequencing.</title>
        <authorList>
            <person name="Lam H.-M."/>
            <person name="Qi X."/>
            <person name="Li M.-W."/>
            <person name="Liu X."/>
            <person name="Xie M."/>
            <person name="Ni M."/>
            <person name="Xu X."/>
        </authorList>
    </citation>
    <scope>NUCLEOTIDE SEQUENCE [LARGE SCALE GENOMIC DNA]</scope>
    <source>
        <tissue evidence="26">Root</tissue>
    </source>
</reference>
<evidence type="ECO:0000256" key="12">
    <source>
        <dbReference type="ARBA" id="ARBA00023136"/>
    </source>
</evidence>
<evidence type="ECO:0000256" key="18">
    <source>
        <dbReference type="PIRNR" id="PIRNR000641"/>
    </source>
</evidence>
<dbReference type="Proteomes" id="UP000289340">
    <property type="component" value="Chromosome 6"/>
</dbReference>
<reference evidence="27 28" key="2">
    <citation type="submission" date="2018-09" db="EMBL/GenBank/DDBJ databases">
        <title>A high-quality reference genome of wild soybean provides a powerful tool to mine soybean genomes.</title>
        <authorList>
            <person name="Xie M."/>
            <person name="Chung C.Y.L."/>
            <person name="Li M.-W."/>
            <person name="Wong F.-L."/>
            <person name="Chan T.-F."/>
            <person name="Lam H.-M."/>
        </authorList>
    </citation>
    <scope>NUCLEOTIDE SEQUENCE [LARGE SCALE GENOMIC DNA]</scope>
    <source>
        <strain evidence="28">cv. W05</strain>
        <tissue evidence="27">Hypocotyl of etiolated seedlings</tissue>
    </source>
</reference>
<dbReference type="InterPro" id="IPR001480">
    <property type="entry name" value="Bulb-type_lectin_dom"/>
</dbReference>
<dbReference type="GO" id="GO:0030246">
    <property type="term" value="F:carbohydrate binding"/>
    <property type="evidence" value="ECO:0007669"/>
    <property type="project" value="UniProtKB-KW"/>
</dbReference>
<evidence type="ECO:0000256" key="19">
    <source>
        <dbReference type="PROSITE-ProRule" id="PRU00076"/>
    </source>
</evidence>
<feature type="domain" description="Bulb-type lectin" evidence="24">
    <location>
        <begin position="23"/>
        <end position="145"/>
    </location>
</feature>
<evidence type="ECO:0000256" key="5">
    <source>
        <dbReference type="ARBA" id="ARBA00022679"/>
    </source>
</evidence>
<evidence type="ECO:0000256" key="7">
    <source>
        <dbReference type="ARBA" id="ARBA00022729"/>
    </source>
</evidence>
<evidence type="ECO:0000256" key="10">
    <source>
        <dbReference type="ARBA" id="ARBA00022840"/>
    </source>
</evidence>
<evidence type="ECO:0000256" key="21">
    <source>
        <dbReference type="SAM" id="SignalP"/>
    </source>
</evidence>
<dbReference type="SMART" id="SM00473">
    <property type="entry name" value="PAN_AP"/>
    <property type="match status" value="1"/>
</dbReference>
<dbReference type="CDD" id="cd00028">
    <property type="entry name" value="B_lectin"/>
    <property type="match status" value="1"/>
</dbReference>
<keyword evidence="15" id="KW-0325">Glycoprotein</keyword>
<dbReference type="InterPro" id="IPR008271">
    <property type="entry name" value="Ser/Thr_kinase_AS"/>
</dbReference>
<feature type="transmembrane region" description="Helical" evidence="20">
    <location>
        <begin position="440"/>
        <end position="458"/>
    </location>
</feature>
<dbReference type="PIRSF" id="PIRSF000641">
    <property type="entry name" value="SRK"/>
    <property type="match status" value="1"/>
</dbReference>
<evidence type="ECO:0000313" key="26">
    <source>
        <dbReference type="EMBL" id="KHN11179.1"/>
    </source>
</evidence>